<proteinExistence type="evidence at transcript level"/>
<dbReference type="InterPro" id="IPR002913">
    <property type="entry name" value="START_lipid-bd_dom"/>
</dbReference>
<dbReference type="PANTHER" id="PTHR46121:SF1">
    <property type="entry name" value="STARD3 N-TERMINAL-LIKE PROTEIN"/>
    <property type="match status" value="1"/>
</dbReference>
<dbReference type="GO" id="GO:0005789">
    <property type="term" value="C:endoplasmic reticulum membrane"/>
    <property type="evidence" value="ECO:0007669"/>
    <property type="project" value="TreeGrafter"/>
</dbReference>
<organism evidence="2">
    <name type="scientific">Hofstenia miamia</name>
    <name type="common">Three-banded panther worm</name>
    <dbReference type="NCBI Taxonomy" id="442651"/>
    <lineage>
        <taxon>Eukaryota</taxon>
        <taxon>Metazoa</taxon>
        <taxon>Xenacoelomorpha</taxon>
        <taxon>Acoelomorpha</taxon>
        <taxon>Acoela</taxon>
        <taxon>Hofsteniidae</taxon>
        <taxon>Hofstenia</taxon>
    </lineage>
</organism>
<dbReference type="Pfam" id="PF01852">
    <property type="entry name" value="START"/>
    <property type="match status" value="1"/>
</dbReference>
<reference evidence="2" key="1">
    <citation type="journal article" date="2019" name="PLoS Genet.">
        <title>A small set of conserved genes, including sp5 and Hox, are activated by Wnt signaling in the posterior of planarians and acoels.</title>
        <authorList>
            <person name="Tewari A.G."/>
            <person name="Owen J.H."/>
            <person name="Petersen C.P."/>
            <person name="Wagner D.E."/>
            <person name="Reddien P.W."/>
        </authorList>
    </citation>
    <scope>NUCLEOTIDE SEQUENCE</scope>
</reference>
<protein>
    <submittedName>
        <fullName evidence="2">STAR-like protein</fullName>
    </submittedName>
</protein>
<dbReference type="PROSITE" id="PS50848">
    <property type="entry name" value="START"/>
    <property type="match status" value="1"/>
</dbReference>
<dbReference type="InterPro" id="IPR023393">
    <property type="entry name" value="START-like_dom_sf"/>
</dbReference>
<dbReference type="GO" id="GO:0140284">
    <property type="term" value="C:endoplasmic reticulum-endosome membrane contact site"/>
    <property type="evidence" value="ECO:0007669"/>
    <property type="project" value="TreeGrafter"/>
</dbReference>
<dbReference type="GO" id="GO:0031902">
    <property type="term" value="C:late endosome membrane"/>
    <property type="evidence" value="ECO:0007669"/>
    <property type="project" value="TreeGrafter"/>
</dbReference>
<dbReference type="GO" id="GO:0030301">
    <property type="term" value="P:cholesterol transport"/>
    <property type="evidence" value="ECO:0007669"/>
    <property type="project" value="TreeGrafter"/>
</dbReference>
<evidence type="ECO:0000259" key="1">
    <source>
        <dbReference type="PROSITE" id="PS50848"/>
    </source>
</evidence>
<dbReference type="PANTHER" id="PTHR46121">
    <property type="entry name" value="STEROIDOGENIC ACUTE REGULATORY PROTEIN-LIKE"/>
    <property type="match status" value="1"/>
</dbReference>
<dbReference type="SUPFAM" id="SSF55961">
    <property type="entry name" value="Bet v1-like"/>
    <property type="match status" value="1"/>
</dbReference>
<dbReference type="GO" id="GO:0099044">
    <property type="term" value="P:vesicle tethering to endoplasmic reticulum"/>
    <property type="evidence" value="ECO:0007669"/>
    <property type="project" value="TreeGrafter"/>
</dbReference>
<accession>A0A5P8I4M2</accession>
<feature type="domain" description="START" evidence="1">
    <location>
        <begin position="1"/>
        <end position="143"/>
    </location>
</feature>
<dbReference type="InterPro" id="IPR051869">
    <property type="entry name" value="STARD3"/>
</dbReference>
<evidence type="ECO:0000313" key="2">
    <source>
        <dbReference type="EMBL" id="QFQ66901.1"/>
    </source>
</evidence>
<dbReference type="AlphaFoldDB" id="A0A5P8I4M2"/>
<sequence>MDCSIDRHWKVVADALSQFDVLPEWNKTLSEIRTLTTLPGGVEINYQKSAASIVGLISCRDFVVASKRVCDQTLNDGKGMYLDLLQSVPWASCPETKGAVRGEHRLMAIRVTGVDENHCEYCLLNSTDPKGWIPTAVVEKAFAGALLEQLDFLMAKFPPK</sequence>
<dbReference type="GO" id="GO:0015485">
    <property type="term" value="F:cholesterol binding"/>
    <property type="evidence" value="ECO:0007669"/>
    <property type="project" value="TreeGrafter"/>
</dbReference>
<dbReference type="EMBL" id="MN305307">
    <property type="protein sequence ID" value="QFQ66901.1"/>
    <property type="molecule type" value="mRNA"/>
</dbReference>
<name>A0A5P8I4M2_HOFMI</name>
<dbReference type="Gene3D" id="3.30.530.20">
    <property type="match status" value="1"/>
</dbReference>
<dbReference type="GO" id="GO:0005765">
    <property type="term" value="C:lysosomal membrane"/>
    <property type="evidence" value="ECO:0007669"/>
    <property type="project" value="TreeGrafter"/>
</dbReference>